<dbReference type="OrthoDB" id="3615644at2"/>
<proteinExistence type="predicted"/>
<accession>A0A1I6F311</accession>
<dbReference type="AlphaFoldDB" id="A0A1I6F311"/>
<keyword evidence="2" id="KW-1185">Reference proteome</keyword>
<dbReference type="Proteomes" id="UP000198583">
    <property type="component" value="Unassembled WGS sequence"/>
</dbReference>
<name>A0A1I6F311_9PSEU</name>
<dbReference type="RefSeq" id="WP_093600510.1">
    <property type="nucleotide sequence ID" value="NZ_FOYL01000007.1"/>
</dbReference>
<evidence type="ECO:0000313" key="1">
    <source>
        <dbReference type="EMBL" id="SFR24369.1"/>
    </source>
</evidence>
<evidence type="ECO:0000313" key="2">
    <source>
        <dbReference type="Proteomes" id="UP000198583"/>
    </source>
</evidence>
<sequence length="64" mass="7612">MDNVVWLRPPGKPCLVLSDDEWWRGSVVWEEARREDGLWWGTVTYDKNGRTVTEVRSQHDLRAR</sequence>
<reference evidence="2" key="1">
    <citation type="submission" date="2016-10" db="EMBL/GenBank/DDBJ databases">
        <authorList>
            <person name="Varghese N."/>
            <person name="Submissions S."/>
        </authorList>
    </citation>
    <scope>NUCLEOTIDE SEQUENCE [LARGE SCALE GENOMIC DNA]</scope>
    <source>
        <strain evidence="2">DSM 44232</strain>
    </source>
</reference>
<dbReference type="EMBL" id="FOYL01000007">
    <property type="protein sequence ID" value="SFR24369.1"/>
    <property type="molecule type" value="Genomic_DNA"/>
</dbReference>
<organism evidence="1 2">
    <name type="scientific">Lentzea waywayandensis</name>
    <dbReference type="NCBI Taxonomy" id="84724"/>
    <lineage>
        <taxon>Bacteria</taxon>
        <taxon>Bacillati</taxon>
        <taxon>Actinomycetota</taxon>
        <taxon>Actinomycetes</taxon>
        <taxon>Pseudonocardiales</taxon>
        <taxon>Pseudonocardiaceae</taxon>
        <taxon>Lentzea</taxon>
    </lineage>
</organism>
<dbReference type="STRING" id="84724.SAMN04488564_107440"/>
<protein>
    <submittedName>
        <fullName evidence="1">Uncharacterized protein</fullName>
    </submittedName>
</protein>
<gene>
    <name evidence="1" type="ORF">SAMN04488564_107440</name>
</gene>